<dbReference type="Proteomes" id="UP001633002">
    <property type="component" value="Unassembled WGS sequence"/>
</dbReference>
<proteinExistence type="predicted"/>
<gene>
    <name evidence="2" type="ORF">R1sor_021870</name>
</gene>
<protein>
    <submittedName>
        <fullName evidence="2">Uncharacterized protein</fullName>
    </submittedName>
</protein>
<dbReference type="EMBL" id="JBJQOH010000007">
    <property type="protein sequence ID" value="KAL3678914.1"/>
    <property type="molecule type" value="Genomic_DNA"/>
</dbReference>
<dbReference type="AlphaFoldDB" id="A0ABD3GKE7"/>
<sequence>MLTFDSLVKKIKTKHFVTVPWFVTQNVADAALLLWRFNGDDVIPLGVVLKTIAHTANTIEFCRGRKKVVFIDTSSRPNIWIGSNLSSHLEQGLLFDKVMQSNQNYKILECESIKEALTAGFFGVMAKDPSHYLPHPECAKKLRETAVVQAEVGGAEDDIDDEEFAEDIRQTQRHEKDRWDAAKKSSKDKGKAVDSSQPRRKSQSTPQAPKEKLLGSSMVAEKTTTMTLGGVNVNVRP</sequence>
<name>A0ABD3GKE7_9MARC</name>
<organism evidence="2 3">
    <name type="scientific">Riccia sorocarpa</name>
    <dbReference type="NCBI Taxonomy" id="122646"/>
    <lineage>
        <taxon>Eukaryota</taxon>
        <taxon>Viridiplantae</taxon>
        <taxon>Streptophyta</taxon>
        <taxon>Embryophyta</taxon>
        <taxon>Marchantiophyta</taxon>
        <taxon>Marchantiopsida</taxon>
        <taxon>Marchantiidae</taxon>
        <taxon>Marchantiales</taxon>
        <taxon>Ricciaceae</taxon>
        <taxon>Riccia</taxon>
    </lineage>
</organism>
<comment type="caution">
    <text evidence="2">The sequence shown here is derived from an EMBL/GenBank/DDBJ whole genome shotgun (WGS) entry which is preliminary data.</text>
</comment>
<evidence type="ECO:0000256" key="1">
    <source>
        <dbReference type="SAM" id="MobiDB-lite"/>
    </source>
</evidence>
<feature type="compositionally biased region" description="Basic and acidic residues" evidence="1">
    <location>
        <begin position="170"/>
        <end position="192"/>
    </location>
</feature>
<evidence type="ECO:0000313" key="2">
    <source>
        <dbReference type="EMBL" id="KAL3678914.1"/>
    </source>
</evidence>
<keyword evidence="3" id="KW-1185">Reference proteome</keyword>
<reference evidence="2 3" key="1">
    <citation type="submission" date="2024-09" db="EMBL/GenBank/DDBJ databases">
        <title>Chromosome-scale assembly of Riccia sorocarpa.</title>
        <authorList>
            <person name="Paukszto L."/>
        </authorList>
    </citation>
    <scope>NUCLEOTIDE SEQUENCE [LARGE SCALE GENOMIC DNA]</scope>
    <source>
        <strain evidence="2">LP-2024</strain>
        <tissue evidence="2">Aerial parts of the thallus</tissue>
    </source>
</reference>
<feature type="region of interest" description="Disordered" evidence="1">
    <location>
        <begin position="170"/>
        <end position="237"/>
    </location>
</feature>
<accession>A0ABD3GKE7</accession>
<evidence type="ECO:0000313" key="3">
    <source>
        <dbReference type="Proteomes" id="UP001633002"/>
    </source>
</evidence>